<dbReference type="SUPFAM" id="SSF141571">
    <property type="entry name" value="Pentapeptide repeat-like"/>
    <property type="match status" value="2"/>
</dbReference>
<dbReference type="Proteomes" id="UP000667802">
    <property type="component" value="Unassembled WGS sequence"/>
</dbReference>
<dbReference type="PANTHER" id="PTHR14136">
    <property type="entry name" value="BTB_POZ DOMAIN-CONTAINING PROTEIN KCTD9"/>
    <property type="match status" value="1"/>
</dbReference>
<evidence type="ECO:0000256" key="1">
    <source>
        <dbReference type="SAM" id="MobiDB-lite"/>
    </source>
</evidence>
<gene>
    <name evidence="2" type="ORF">G7B40_018345</name>
</gene>
<name>A0AAP5ICH8_9CYAN</name>
<accession>A0AAP5ICH8</accession>
<feature type="compositionally biased region" description="Polar residues" evidence="1">
    <location>
        <begin position="384"/>
        <end position="396"/>
    </location>
</feature>
<dbReference type="Pfam" id="PF00805">
    <property type="entry name" value="Pentapeptide"/>
    <property type="match status" value="3"/>
</dbReference>
<evidence type="ECO:0000313" key="3">
    <source>
        <dbReference type="Proteomes" id="UP000667802"/>
    </source>
</evidence>
<protein>
    <submittedName>
        <fullName evidence="2">Pentapeptide repeat-containing protein</fullName>
    </submittedName>
</protein>
<sequence length="428" mass="47348">MVNTYSKLETDNLDIIEQKILEELREEFSKIADVSDLLHREYIFALLEQESEKYGLSKESYRRLFEVFLQEKQKTAIFPKQKPIKSNWINDFFRLSTSAQIRLIGKGFFSTLEKGVIAAAAVGLFFYIREAPTREKQAHYQVWQMINSASEQQGGGGRIEALQDLNKDGVSLNGLAAKGANLSGIQLQKADLTFANLQDANLACKSQEMKHKKCSNLQGADFSNANLKAISFKEANLKAANFEDANLEEANLIKADLQGANLFGVNLKKAKLLFTKLQGANLTEVNLQEAKLHAANLKMANLLGADLNNSNFLHADLQAANLQAANLQGANFQSANIQGADLEGANLVQAKELTPEQVKTAKNWDKAHYDPEFRQKLGLPPEVPTNNKASSPSQVKAPTLKSRPSVRGNRVKATLNRETPKVKTKGFG</sequence>
<keyword evidence="3" id="KW-1185">Reference proteome</keyword>
<dbReference type="EMBL" id="JAALHA020000008">
    <property type="protein sequence ID" value="MDR9896505.1"/>
    <property type="molecule type" value="Genomic_DNA"/>
</dbReference>
<dbReference type="PANTHER" id="PTHR14136:SF17">
    <property type="entry name" value="BTB_POZ DOMAIN-CONTAINING PROTEIN KCTD9"/>
    <property type="match status" value="1"/>
</dbReference>
<organism evidence="2 3">
    <name type="scientific">Aetokthonos hydrillicola Thurmond2011</name>
    <dbReference type="NCBI Taxonomy" id="2712845"/>
    <lineage>
        <taxon>Bacteria</taxon>
        <taxon>Bacillati</taxon>
        <taxon>Cyanobacteriota</taxon>
        <taxon>Cyanophyceae</taxon>
        <taxon>Nostocales</taxon>
        <taxon>Hapalosiphonaceae</taxon>
        <taxon>Aetokthonos</taxon>
    </lineage>
</organism>
<dbReference type="InterPro" id="IPR051082">
    <property type="entry name" value="Pentapeptide-BTB/POZ_domain"/>
</dbReference>
<dbReference type="RefSeq" id="WP_208350995.1">
    <property type="nucleotide sequence ID" value="NZ_JAALHA020000008.1"/>
</dbReference>
<feature type="region of interest" description="Disordered" evidence="1">
    <location>
        <begin position="375"/>
        <end position="428"/>
    </location>
</feature>
<dbReference type="InterPro" id="IPR001646">
    <property type="entry name" value="5peptide_repeat"/>
</dbReference>
<dbReference type="Gene3D" id="2.160.20.80">
    <property type="entry name" value="E3 ubiquitin-protein ligase SopA"/>
    <property type="match status" value="2"/>
</dbReference>
<evidence type="ECO:0000313" key="2">
    <source>
        <dbReference type="EMBL" id="MDR9896505.1"/>
    </source>
</evidence>
<reference evidence="3" key="1">
    <citation type="journal article" date="2021" name="Science">
        <title>Hunting the eagle killer: A cyanobacterial neurotoxin causes vacuolar myelinopathy.</title>
        <authorList>
            <person name="Breinlinger S."/>
            <person name="Phillips T.J."/>
            <person name="Haram B.N."/>
            <person name="Mares J."/>
            <person name="Martinez Yerena J.A."/>
            <person name="Hrouzek P."/>
            <person name="Sobotka R."/>
            <person name="Henderson W.M."/>
            <person name="Schmieder P."/>
            <person name="Williams S.M."/>
            <person name="Lauderdale J.D."/>
            <person name="Wilde H.D."/>
            <person name="Gerrin W."/>
            <person name="Kust A."/>
            <person name="Washington J.W."/>
            <person name="Wagner C."/>
            <person name="Geier B."/>
            <person name="Liebeke M."/>
            <person name="Enke H."/>
            <person name="Niedermeyer T.H.J."/>
            <person name="Wilde S.B."/>
        </authorList>
    </citation>
    <scope>NUCLEOTIDE SEQUENCE [LARGE SCALE GENOMIC DNA]</scope>
    <source>
        <strain evidence="3">Thurmond2011</strain>
    </source>
</reference>
<dbReference type="AlphaFoldDB" id="A0AAP5ICH8"/>
<proteinExistence type="predicted"/>
<comment type="caution">
    <text evidence="2">The sequence shown here is derived from an EMBL/GenBank/DDBJ whole genome shotgun (WGS) entry which is preliminary data.</text>
</comment>